<organism evidence="1 2">
    <name type="scientific">Dentipellis fragilis</name>
    <dbReference type="NCBI Taxonomy" id="205917"/>
    <lineage>
        <taxon>Eukaryota</taxon>
        <taxon>Fungi</taxon>
        <taxon>Dikarya</taxon>
        <taxon>Basidiomycota</taxon>
        <taxon>Agaricomycotina</taxon>
        <taxon>Agaricomycetes</taxon>
        <taxon>Russulales</taxon>
        <taxon>Hericiaceae</taxon>
        <taxon>Dentipellis</taxon>
    </lineage>
</organism>
<dbReference type="OrthoDB" id="2596179at2759"/>
<reference evidence="1 2" key="1">
    <citation type="submission" date="2019-02" db="EMBL/GenBank/DDBJ databases">
        <title>Genome sequencing of the rare red list fungi Dentipellis fragilis.</title>
        <authorList>
            <person name="Buettner E."/>
            <person name="Kellner H."/>
        </authorList>
    </citation>
    <scope>NUCLEOTIDE SEQUENCE [LARGE SCALE GENOMIC DNA]</scope>
    <source>
        <strain evidence="1 2">DSM 105465</strain>
    </source>
</reference>
<name>A0A4Y9ZEJ8_9AGAM</name>
<evidence type="ECO:0000313" key="2">
    <source>
        <dbReference type="Proteomes" id="UP000298327"/>
    </source>
</evidence>
<keyword evidence="2" id="KW-1185">Reference proteome</keyword>
<sequence>MASRYASELIYSLAFSSLAVHLLWQRRAADTERRRLGTQISILEEISTRLRVGERIPDAEYTRLRRLGHEGELLDKDGKEAEDIGWRDDRVWEDGDRAGEARLGRVGSEGFGERCVNAISLLLKLILKLGLGVLGSATRAAGKREGMTIQYVDGAACQRLGAFKGPSVMSRCLDPVRGCELDLRNEICAGTIQGSVETTCPLKAWRWMEIGPAHKYTMHVVYGSHIDTGSQ</sequence>
<dbReference type="Proteomes" id="UP000298327">
    <property type="component" value="Unassembled WGS sequence"/>
</dbReference>
<proteinExistence type="predicted"/>
<accession>A0A4Y9ZEJ8</accession>
<comment type="caution">
    <text evidence="1">The sequence shown here is derived from an EMBL/GenBank/DDBJ whole genome shotgun (WGS) entry which is preliminary data.</text>
</comment>
<dbReference type="EMBL" id="SEOQ01000019">
    <property type="protein sequence ID" value="TFY72283.1"/>
    <property type="molecule type" value="Genomic_DNA"/>
</dbReference>
<evidence type="ECO:0000313" key="1">
    <source>
        <dbReference type="EMBL" id="TFY72283.1"/>
    </source>
</evidence>
<dbReference type="AlphaFoldDB" id="A0A4Y9ZEJ8"/>
<gene>
    <name evidence="1" type="ORF">EVG20_g716</name>
</gene>
<protein>
    <submittedName>
        <fullName evidence="1">Uncharacterized protein</fullName>
    </submittedName>
</protein>